<dbReference type="InterPro" id="IPR015890">
    <property type="entry name" value="Chorismate_C"/>
</dbReference>
<dbReference type="PANTHER" id="PTHR11236:SF18">
    <property type="entry name" value="AMINODEOXYCHORISMATE SYNTHASE"/>
    <property type="match status" value="1"/>
</dbReference>
<dbReference type="InterPro" id="IPR005801">
    <property type="entry name" value="ADC_synthase"/>
</dbReference>
<comment type="caution">
    <text evidence="2">The sequence shown here is derived from an EMBL/GenBank/DDBJ whole genome shotgun (WGS) entry which is preliminary data.</text>
</comment>
<organism evidence="2 3">
    <name type="scientific">Frondihabitans cladoniiphilus</name>
    <dbReference type="NCBI Taxonomy" id="715785"/>
    <lineage>
        <taxon>Bacteria</taxon>
        <taxon>Bacillati</taxon>
        <taxon>Actinomycetota</taxon>
        <taxon>Actinomycetes</taxon>
        <taxon>Micrococcales</taxon>
        <taxon>Microbacteriaceae</taxon>
        <taxon>Frondihabitans</taxon>
    </lineage>
</organism>
<evidence type="ECO:0000313" key="3">
    <source>
        <dbReference type="Proteomes" id="UP001501295"/>
    </source>
</evidence>
<feature type="domain" description="Chorismate-utilising enzyme C-terminal" evidence="1">
    <location>
        <begin position="186"/>
        <end position="443"/>
    </location>
</feature>
<proteinExistence type="predicted"/>
<protein>
    <recommendedName>
        <fullName evidence="1">Chorismate-utilising enzyme C-terminal domain-containing protein</fullName>
    </recommendedName>
</protein>
<accession>A0ABP8VLU0</accession>
<dbReference type="PRINTS" id="PR00095">
    <property type="entry name" value="ANTSNTHASEI"/>
</dbReference>
<dbReference type="EMBL" id="BAABLM010000001">
    <property type="protein sequence ID" value="GAA4666455.1"/>
    <property type="molecule type" value="Genomic_DNA"/>
</dbReference>
<dbReference type="SUPFAM" id="SSF56322">
    <property type="entry name" value="ADC synthase"/>
    <property type="match status" value="1"/>
</dbReference>
<sequence>MSDRPTRRNLDGWVDPERVVHALGATGDVVWFDRPGGRSLVGWGSEVLRASARQAGSLAAAWERVRGTTGPREAGAPLDEPLGWWGLVGYGAGADLLEPGDATWAGLLGDPVHPDLALLDVDRALVFDETLGTVEAVVRSSAHAWLDDLRETWDALRHSIASSPPSVPEPVPAAAPRLRAEWADTREAYLDAIRRCQETIARGDAWVMCLTTSVRVRGVAEPDLEVYGRLRRATGAPRASFARLGSISYLGASPETLLTVDADGLLESEPIKGTRPRSVDAALDARIAAELAADEKERAENLMIVDLLRNDLSRVAVPGSIEVAELFAVRSYTQVHQLVSRVRARLRAGLTGVDAVQAVFPPGSMTGAPKEGVVRMLGLLESEPRGFYAGAVGRFGSDGTVDLGVVIRSIVLDRTTGVARVGVGGGITQGSIPSAEWDEVRLKAEVLLTVLGAV</sequence>
<gene>
    <name evidence="2" type="ORF">GCM10025780_05220</name>
</gene>
<name>A0ABP8VLU0_9MICO</name>
<keyword evidence="3" id="KW-1185">Reference proteome</keyword>
<dbReference type="PANTHER" id="PTHR11236">
    <property type="entry name" value="AMINOBENZOATE/ANTHRANILATE SYNTHASE"/>
    <property type="match status" value="1"/>
</dbReference>
<evidence type="ECO:0000259" key="1">
    <source>
        <dbReference type="Pfam" id="PF00425"/>
    </source>
</evidence>
<dbReference type="Pfam" id="PF00425">
    <property type="entry name" value="Chorismate_bind"/>
    <property type="match status" value="1"/>
</dbReference>
<dbReference type="RefSeq" id="WP_345372885.1">
    <property type="nucleotide sequence ID" value="NZ_BAABLM010000001.1"/>
</dbReference>
<dbReference type="InterPro" id="IPR019999">
    <property type="entry name" value="Anth_synth_I-like"/>
</dbReference>
<dbReference type="Proteomes" id="UP001501295">
    <property type="component" value="Unassembled WGS sequence"/>
</dbReference>
<reference evidence="3" key="1">
    <citation type="journal article" date="2019" name="Int. J. Syst. Evol. Microbiol.">
        <title>The Global Catalogue of Microorganisms (GCM) 10K type strain sequencing project: providing services to taxonomists for standard genome sequencing and annotation.</title>
        <authorList>
            <consortium name="The Broad Institute Genomics Platform"/>
            <consortium name="The Broad Institute Genome Sequencing Center for Infectious Disease"/>
            <person name="Wu L."/>
            <person name="Ma J."/>
        </authorList>
    </citation>
    <scope>NUCLEOTIDE SEQUENCE [LARGE SCALE GENOMIC DNA]</scope>
    <source>
        <strain evidence="3">JCM 18956</strain>
    </source>
</reference>
<dbReference type="Gene3D" id="3.60.120.10">
    <property type="entry name" value="Anthranilate synthase"/>
    <property type="match status" value="1"/>
</dbReference>
<evidence type="ECO:0000313" key="2">
    <source>
        <dbReference type="EMBL" id="GAA4666455.1"/>
    </source>
</evidence>